<accession>A0A9X2EEE4</accession>
<dbReference type="EMBL" id="JAMSHT010000001">
    <property type="protein sequence ID" value="MCM8556440.1"/>
    <property type="molecule type" value="Genomic_DNA"/>
</dbReference>
<name>A0A9X2EEE4_9SPHN</name>
<organism evidence="1 2">
    <name type="scientific">Sphingomicrobium sediminis</name>
    <dbReference type="NCBI Taxonomy" id="2950949"/>
    <lineage>
        <taxon>Bacteria</taxon>
        <taxon>Pseudomonadati</taxon>
        <taxon>Pseudomonadota</taxon>
        <taxon>Alphaproteobacteria</taxon>
        <taxon>Sphingomonadales</taxon>
        <taxon>Sphingomonadaceae</taxon>
        <taxon>Sphingomicrobium</taxon>
    </lineage>
</organism>
<proteinExistence type="predicted"/>
<dbReference type="Proteomes" id="UP001155128">
    <property type="component" value="Unassembled WGS sequence"/>
</dbReference>
<dbReference type="Gene3D" id="1.10.10.60">
    <property type="entry name" value="Homeodomain-like"/>
    <property type="match status" value="1"/>
</dbReference>
<evidence type="ECO:0000313" key="1">
    <source>
        <dbReference type="EMBL" id="MCM8556440.1"/>
    </source>
</evidence>
<protein>
    <submittedName>
        <fullName evidence="1">Uncharacterized protein</fullName>
    </submittedName>
</protein>
<comment type="caution">
    <text evidence="1">The sequence shown here is derived from an EMBL/GenBank/DDBJ whole genome shotgun (WGS) entry which is preliminary data.</text>
</comment>
<dbReference type="AlphaFoldDB" id="A0A9X2EEE4"/>
<evidence type="ECO:0000313" key="2">
    <source>
        <dbReference type="Proteomes" id="UP001155128"/>
    </source>
</evidence>
<reference evidence="1" key="1">
    <citation type="submission" date="2022-06" db="EMBL/GenBank/DDBJ databases">
        <title>Sphingomicrobium sedimins sp. nov., a marine bacterium isolated from tidal flat.</title>
        <authorList>
            <person name="Kim C.-H."/>
            <person name="Yoo Y."/>
            <person name="Kim J.-J."/>
        </authorList>
    </citation>
    <scope>NUCLEOTIDE SEQUENCE</scope>
    <source>
        <strain evidence="1">GRR-S6-50</strain>
    </source>
</reference>
<dbReference type="RefSeq" id="WP_252111644.1">
    <property type="nucleotide sequence ID" value="NZ_JAMSHT010000001.1"/>
</dbReference>
<keyword evidence="2" id="KW-1185">Reference proteome</keyword>
<gene>
    <name evidence="1" type="ORF">NDO55_01230</name>
</gene>
<sequence length="209" mass="23228">MSENPIALPRARSDGFSPIRRAFFLARLAEGAVVTAAARHVGVSPPTAYGWRNRDEYFAAGWEAALELARQPLADALYERAVLGVTAHMRRDADTGEIVKEGHDNRLAMQVLTRLDARRRAAGWAFKTGEAYHHWQHLIPVWATFLDAVAIDDRELARTCLSSSDTEERFEAVHSTRPALVETHSLAEAEARIAAFTASEERDDPPLNL</sequence>